<keyword evidence="4" id="KW-1185">Reference proteome</keyword>
<evidence type="ECO:0000256" key="1">
    <source>
        <dbReference type="SAM" id="MobiDB-lite"/>
    </source>
</evidence>
<keyword evidence="2" id="KW-1133">Transmembrane helix</keyword>
<dbReference type="EMBL" id="JAFVMF010000044">
    <property type="protein sequence ID" value="MBO1362043.1"/>
    <property type="molecule type" value="Genomic_DNA"/>
</dbReference>
<gene>
    <name evidence="3" type="ORF">J2D73_19870</name>
</gene>
<keyword evidence="2" id="KW-0472">Membrane</keyword>
<sequence length="69" mass="7523">MPDGGTWGTAKGGGPQDGRPTRPPRPPSFTPFVIAAAVLVVIWAAMEFFLPPTHPAHWKDLFHSEQTSR</sequence>
<keyword evidence="2" id="KW-0812">Transmembrane</keyword>
<evidence type="ECO:0000256" key="2">
    <source>
        <dbReference type="SAM" id="Phobius"/>
    </source>
</evidence>
<protein>
    <submittedName>
        <fullName evidence="3">Uncharacterized protein</fullName>
    </submittedName>
</protein>
<name>A0ABS3M1M3_9PROT</name>
<evidence type="ECO:0000313" key="4">
    <source>
        <dbReference type="Proteomes" id="UP000664771"/>
    </source>
</evidence>
<feature type="transmembrane region" description="Helical" evidence="2">
    <location>
        <begin position="29"/>
        <end position="50"/>
    </location>
</feature>
<proteinExistence type="predicted"/>
<evidence type="ECO:0000313" key="3">
    <source>
        <dbReference type="EMBL" id="MBO1362043.1"/>
    </source>
</evidence>
<dbReference type="RefSeq" id="WP_207884130.1">
    <property type="nucleotide sequence ID" value="NZ_JAFVMF010000044.1"/>
</dbReference>
<dbReference type="Proteomes" id="UP000664771">
    <property type="component" value="Unassembled WGS sequence"/>
</dbReference>
<comment type="caution">
    <text evidence="3">The sequence shown here is derived from an EMBL/GenBank/DDBJ whole genome shotgun (WGS) entry which is preliminary data.</text>
</comment>
<reference evidence="3 4" key="1">
    <citation type="submission" date="2021-03" db="EMBL/GenBank/DDBJ databases">
        <title>The complete genome sequence of Acetobacter sacchari TBRC 11175.</title>
        <authorList>
            <person name="Charoenyingcharoen P."/>
            <person name="Yukphan P."/>
        </authorList>
    </citation>
    <scope>NUCLEOTIDE SEQUENCE [LARGE SCALE GENOMIC DNA]</scope>
    <source>
        <strain evidence="3 4">TBRC 11175</strain>
    </source>
</reference>
<feature type="region of interest" description="Disordered" evidence="1">
    <location>
        <begin position="1"/>
        <end position="28"/>
    </location>
</feature>
<accession>A0ABS3M1M3</accession>
<organism evidence="3 4">
    <name type="scientific">Acetobacter sacchari</name>
    <dbReference type="NCBI Taxonomy" id="2661687"/>
    <lineage>
        <taxon>Bacteria</taxon>
        <taxon>Pseudomonadati</taxon>
        <taxon>Pseudomonadota</taxon>
        <taxon>Alphaproteobacteria</taxon>
        <taxon>Acetobacterales</taxon>
        <taxon>Acetobacteraceae</taxon>
        <taxon>Acetobacter</taxon>
    </lineage>
</organism>
<feature type="compositionally biased region" description="Gly residues" evidence="1">
    <location>
        <begin position="1"/>
        <end position="16"/>
    </location>
</feature>